<evidence type="ECO:0008006" key="5">
    <source>
        <dbReference type="Google" id="ProtNLM"/>
    </source>
</evidence>
<organism evidence="3 4">
    <name type="scientific">Mesorhabditis belari</name>
    <dbReference type="NCBI Taxonomy" id="2138241"/>
    <lineage>
        <taxon>Eukaryota</taxon>
        <taxon>Metazoa</taxon>
        <taxon>Ecdysozoa</taxon>
        <taxon>Nematoda</taxon>
        <taxon>Chromadorea</taxon>
        <taxon>Rhabditida</taxon>
        <taxon>Rhabditina</taxon>
        <taxon>Rhabditomorpha</taxon>
        <taxon>Rhabditoidea</taxon>
        <taxon>Rhabditidae</taxon>
        <taxon>Mesorhabditinae</taxon>
        <taxon>Mesorhabditis</taxon>
    </lineage>
</organism>
<dbReference type="PANTHER" id="PTHR46178">
    <property type="entry name" value="SEVEN TM RECEPTOR"/>
    <property type="match status" value="1"/>
</dbReference>
<dbReference type="Pfam" id="PF10326">
    <property type="entry name" value="7TM_GPCR_Str"/>
    <property type="match status" value="1"/>
</dbReference>
<keyword evidence="2" id="KW-0472">Membrane</keyword>
<feature type="transmembrane region" description="Helical" evidence="2">
    <location>
        <begin position="67"/>
        <end position="87"/>
    </location>
</feature>
<keyword evidence="2" id="KW-1133">Transmembrane helix</keyword>
<keyword evidence="2" id="KW-0812">Transmembrane</keyword>
<dbReference type="InterPro" id="IPR019428">
    <property type="entry name" value="7TM_GPCR_serpentine_rcpt_Str"/>
</dbReference>
<proteinExistence type="predicted"/>
<evidence type="ECO:0000313" key="4">
    <source>
        <dbReference type="WBParaSite" id="MBELARI_LOCUS10053.1"/>
    </source>
</evidence>
<dbReference type="PANTHER" id="PTHR46178:SF9">
    <property type="entry name" value="SEVEN TM RECEPTOR"/>
    <property type="match status" value="1"/>
</dbReference>
<name>A0AAF3E7Z5_9BILA</name>
<feature type="compositionally biased region" description="Basic and acidic residues" evidence="1">
    <location>
        <begin position="231"/>
        <end position="244"/>
    </location>
</feature>
<protein>
    <recommendedName>
        <fullName evidence="5">G protein-coupled receptor</fullName>
    </recommendedName>
</protein>
<feature type="region of interest" description="Disordered" evidence="1">
    <location>
        <begin position="322"/>
        <end position="343"/>
    </location>
</feature>
<accession>A0AAF3E7Z5</accession>
<feature type="region of interest" description="Disordered" evidence="1">
    <location>
        <begin position="230"/>
        <end position="268"/>
    </location>
</feature>
<dbReference type="WBParaSite" id="MBELARI_LOCUS10053.1">
    <property type="protein sequence ID" value="MBELARI_LOCUS10053.1"/>
    <property type="gene ID" value="MBELARI_LOCUS10053"/>
</dbReference>
<evidence type="ECO:0000313" key="3">
    <source>
        <dbReference type="Proteomes" id="UP000887575"/>
    </source>
</evidence>
<dbReference type="Proteomes" id="UP000887575">
    <property type="component" value="Unassembled WGS sequence"/>
</dbReference>
<dbReference type="SUPFAM" id="SSF81321">
    <property type="entry name" value="Family A G protein-coupled receptor-like"/>
    <property type="match status" value="1"/>
</dbReference>
<sequence length="368" mass="41243">MMFCGLKIYTMLKQNGRSRKTRSLQRKIFFMLLVQTCCPIVFLQTPSFFNIVSTATGFQQPNYLPFPLALLLQFYATSHFLSTILFIKDYRRYFISCFRKTVGRYRSASSIGTSELNVMSKGAADFLPPKIRSDIIRAAPLGPTMIQVDQIRYVKLQLSSFRAIFSMSIHFSSNDYFCGKVNVSVDISRSRAFSSIGNMCLCTSVTCSVYLIVSNEKDVGKPTKNFLTAAKDPRMSSSSKDRSSKCCAMTERKRPRKEQGDENQADETGAVSRFENLLKKTENFAKAIDTGVCVEADGGSILHGISRKHDRRAKMTAGTVRRHQASEEDEQELMDKPTTDVGPMLFDKSPSYIKNGKCGITKFVGSIG</sequence>
<keyword evidence="3" id="KW-1185">Reference proteome</keyword>
<reference evidence="4" key="1">
    <citation type="submission" date="2024-02" db="UniProtKB">
        <authorList>
            <consortium name="WormBaseParasite"/>
        </authorList>
    </citation>
    <scope>IDENTIFICATION</scope>
</reference>
<evidence type="ECO:0000256" key="2">
    <source>
        <dbReference type="SAM" id="Phobius"/>
    </source>
</evidence>
<dbReference type="AlphaFoldDB" id="A0AAF3E7Z5"/>
<evidence type="ECO:0000256" key="1">
    <source>
        <dbReference type="SAM" id="MobiDB-lite"/>
    </source>
</evidence>